<evidence type="ECO:0000313" key="2">
    <source>
        <dbReference type="Ensembl" id="ENSSMAP00000026311.1"/>
    </source>
</evidence>
<feature type="transmembrane region" description="Helical" evidence="1">
    <location>
        <begin position="15"/>
        <end position="34"/>
    </location>
</feature>
<reference evidence="2" key="1">
    <citation type="submission" date="2023-05" db="EMBL/GenBank/DDBJ databases">
        <title>High-quality long-read genome of Scophthalmus maximus.</title>
        <authorList>
            <person name="Lien S."/>
            <person name="Martinez P."/>
        </authorList>
    </citation>
    <scope>NUCLEOTIDE SEQUENCE [LARGE SCALE GENOMIC DNA]</scope>
</reference>
<keyword evidence="1" id="KW-0812">Transmembrane</keyword>
<accession>A0A8D3B050</accession>
<evidence type="ECO:0000313" key="3">
    <source>
        <dbReference type="Proteomes" id="UP000694558"/>
    </source>
</evidence>
<proteinExistence type="predicted"/>
<reference evidence="2" key="2">
    <citation type="submission" date="2025-08" db="UniProtKB">
        <authorList>
            <consortium name="Ensembl"/>
        </authorList>
    </citation>
    <scope>IDENTIFICATION</scope>
</reference>
<dbReference type="Proteomes" id="UP000694558">
    <property type="component" value="Chromosome 2"/>
</dbReference>
<keyword evidence="1" id="KW-1133">Transmembrane helix</keyword>
<dbReference type="GeneTree" id="ENSGT00940000177759"/>
<protein>
    <submittedName>
        <fullName evidence="2">Uncharacterized protein</fullName>
    </submittedName>
</protein>
<sequence length="92" mass="10515">MTIYKLSIFKDMKSLWNCGSMTCIMCFTCMVSHLSINSSRANSLSGPHLNDCRSYSFIFSSVFLFLCTLKYSCFPFSEGFQNGLSFSFPVYF</sequence>
<keyword evidence="1" id="KW-0472">Membrane</keyword>
<dbReference type="Ensembl" id="ENSSMAT00000026629.2">
    <property type="protein sequence ID" value="ENSSMAP00000026311.1"/>
    <property type="gene ID" value="ENSSMAG00000016090.2"/>
</dbReference>
<evidence type="ECO:0000256" key="1">
    <source>
        <dbReference type="SAM" id="Phobius"/>
    </source>
</evidence>
<dbReference type="AlphaFoldDB" id="A0A8D3B050"/>
<organism evidence="2 3">
    <name type="scientific">Scophthalmus maximus</name>
    <name type="common">Turbot</name>
    <name type="synonym">Psetta maxima</name>
    <dbReference type="NCBI Taxonomy" id="52904"/>
    <lineage>
        <taxon>Eukaryota</taxon>
        <taxon>Metazoa</taxon>
        <taxon>Chordata</taxon>
        <taxon>Craniata</taxon>
        <taxon>Vertebrata</taxon>
        <taxon>Euteleostomi</taxon>
        <taxon>Actinopterygii</taxon>
        <taxon>Neopterygii</taxon>
        <taxon>Teleostei</taxon>
        <taxon>Neoteleostei</taxon>
        <taxon>Acanthomorphata</taxon>
        <taxon>Carangaria</taxon>
        <taxon>Pleuronectiformes</taxon>
        <taxon>Pleuronectoidei</taxon>
        <taxon>Scophthalmidae</taxon>
        <taxon>Scophthalmus</taxon>
    </lineage>
</organism>
<name>A0A8D3B050_SCOMX</name>
<feature type="transmembrane region" description="Helical" evidence="1">
    <location>
        <begin position="54"/>
        <end position="73"/>
    </location>
</feature>